<dbReference type="SUPFAM" id="SSF103473">
    <property type="entry name" value="MFS general substrate transporter"/>
    <property type="match status" value="1"/>
</dbReference>
<evidence type="ECO:0000256" key="6">
    <source>
        <dbReference type="ARBA" id="ARBA00022989"/>
    </source>
</evidence>
<evidence type="ECO:0000259" key="10">
    <source>
        <dbReference type="PROSITE" id="PS50850"/>
    </source>
</evidence>
<feature type="transmembrane region" description="Helical" evidence="9">
    <location>
        <begin position="174"/>
        <end position="193"/>
    </location>
</feature>
<feature type="transmembrane region" description="Helical" evidence="9">
    <location>
        <begin position="138"/>
        <end position="162"/>
    </location>
</feature>
<comment type="caution">
    <text evidence="11">The sequence shown here is derived from an EMBL/GenBank/DDBJ whole genome shotgun (WGS) entry which is preliminary data.</text>
</comment>
<dbReference type="InterPro" id="IPR050930">
    <property type="entry name" value="MFS_Vesicular_Transporter"/>
</dbReference>
<feature type="region of interest" description="Disordered" evidence="8">
    <location>
        <begin position="1"/>
        <end position="71"/>
    </location>
</feature>
<dbReference type="GO" id="GO:0022857">
    <property type="term" value="F:transmembrane transporter activity"/>
    <property type="evidence" value="ECO:0007669"/>
    <property type="project" value="InterPro"/>
</dbReference>
<keyword evidence="5" id="KW-0532">Neurotransmitter transport</keyword>
<dbReference type="InterPro" id="IPR011701">
    <property type="entry name" value="MFS"/>
</dbReference>
<dbReference type="Gene3D" id="1.20.1250.20">
    <property type="entry name" value="MFS general substrate transporter like domains"/>
    <property type="match status" value="2"/>
</dbReference>
<feature type="region of interest" description="Disordered" evidence="8">
    <location>
        <begin position="93"/>
        <end position="123"/>
    </location>
</feature>
<feature type="transmembrane region" description="Helical" evidence="9">
    <location>
        <begin position="233"/>
        <end position="261"/>
    </location>
</feature>
<dbReference type="GO" id="GO:0016020">
    <property type="term" value="C:membrane"/>
    <property type="evidence" value="ECO:0007669"/>
    <property type="project" value="UniProtKB-SubCell"/>
</dbReference>
<evidence type="ECO:0000256" key="5">
    <source>
        <dbReference type="ARBA" id="ARBA00022775"/>
    </source>
</evidence>
<comment type="similarity">
    <text evidence="2">Belongs to the major facilitator superfamily. Vesicular transporter family.</text>
</comment>
<gene>
    <name evidence="11" type="ORF">FSP39_023627</name>
</gene>
<evidence type="ECO:0000256" key="1">
    <source>
        <dbReference type="ARBA" id="ARBA00004141"/>
    </source>
</evidence>
<dbReference type="PANTHER" id="PTHR23506:SF28">
    <property type="entry name" value="MFS-TYPE TRANSPORTER SLC18B1-LIKE PROTEIN"/>
    <property type="match status" value="1"/>
</dbReference>
<sequence length="497" mass="53893">MSSEGYGNDESDEKSPLLTNTTTSNSASQNLSSSGFARISPTARYGRGSPNVFTNKRAPSRQSRSSTPTVNSQIYQTYNGSESTVPYNADETLADASYNSSRDTRKSSEESSEEESDSSDGTPTQSFSFFALPRKHKMILASVCMADFLSYLSLSLLAPFFPKEASNKGVNDTISGWIFGVFALSQVLFSPVFGKLLPHVGLKFMYVSGLFLSGGTTVLFGCLDYINTDQENMTFVIFCFVLRVVLSVGCTSLNTSCYALIAKQFPDHIGTVFGIGEVFVGIGFMSGPAIGGVLYGLGGFIMPFLVIGAVLLICVPVNWCILPPDDDYQQSESNISSMVLFRSPTVIIVSLAIVVAAFIWSILDPTLEPHLREFDLGPEIVGLLFLLMSAFYAISSPIWGWVADKVSDNRVLLMIGFFFSAGGMFVMGPSTLVGFPQDYNVLWLNIVALCYLGVAASLALIPTFDIFLDVADELGFEEDMHTYGLVAGLWGSMYAFG</sequence>
<dbReference type="InterPro" id="IPR036259">
    <property type="entry name" value="MFS_trans_sf"/>
</dbReference>
<dbReference type="PRINTS" id="PR01035">
    <property type="entry name" value="TCRTETA"/>
</dbReference>
<keyword evidence="12" id="KW-1185">Reference proteome</keyword>
<protein>
    <recommendedName>
        <fullName evidence="10">Major facilitator superfamily (MFS) profile domain-containing protein</fullName>
    </recommendedName>
</protein>
<evidence type="ECO:0000256" key="8">
    <source>
        <dbReference type="SAM" id="MobiDB-lite"/>
    </source>
</evidence>
<dbReference type="EMBL" id="VSWD01000011">
    <property type="protein sequence ID" value="KAK3088776.1"/>
    <property type="molecule type" value="Genomic_DNA"/>
</dbReference>
<evidence type="ECO:0000256" key="9">
    <source>
        <dbReference type="SAM" id="Phobius"/>
    </source>
</evidence>
<evidence type="ECO:0000256" key="2">
    <source>
        <dbReference type="ARBA" id="ARBA00006829"/>
    </source>
</evidence>
<dbReference type="Proteomes" id="UP001186944">
    <property type="component" value="Unassembled WGS sequence"/>
</dbReference>
<feature type="transmembrane region" description="Helical" evidence="9">
    <location>
        <begin position="273"/>
        <end position="295"/>
    </location>
</feature>
<evidence type="ECO:0000313" key="11">
    <source>
        <dbReference type="EMBL" id="KAK3088776.1"/>
    </source>
</evidence>
<reference evidence="11" key="1">
    <citation type="submission" date="2019-08" db="EMBL/GenBank/DDBJ databases">
        <title>The improved chromosome-level genome for the pearl oyster Pinctada fucata martensii using PacBio sequencing and Hi-C.</title>
        <authorList>
            <person name="Zheng Z."/>
        </authorList>
    </citation>
    <scope>NUCLEOTIDE SEQUENCE</scope>
    <source>
        <strain evidence="11">ZZ-2019</strain>
        <tissue evidence="11">Adductor muscle</tissue>
    </source>
</reference>
<name>A0AA88XX66_PINIB</name>
<feature type="transmembrane region" description="Helical" evidence="9">
    <location>
        <begin position="441"/>
        <end position="461"/>
    </location>
</feature>
<dbReference type="AlphaFoldDB" id="A0AA88XX66"/>
<feature type="transmembrane region" description="Helical" evidence="9">
    <location>
        <begin position="343"/>
        <end position="363"/>
    </location>
</feature>
<feature type="domain" description="Major facilitator superfamily (MFS) profile" evidence="10">
    <location>
        <begin position="139"/>
        <end position="497"/>
    </location>
</feature>
<evidence type="ECO:0000256" key="4">
    <source>
        <dbReference type="ARBA" id="ARBA00022692"/>
    </source>
</evidence>
<feature type="transmembrane region" description="Helical" evidence="9">
    <location>
        <begin position="301"/>
        <end position="322"/>
    </location>
</feature>
<accession>A0AA88XX66</accession>
<comment type="subcellular location">
    <subcellularLocation>
        <location evidence="1">Membrane</location>
        <topology evidence="1">Multi-pass membrane protein</topology>
    </subcellularLocation>
</comment>
<keyword evidence="6 9" id="KW-1133">Transmembrane helix</keyword>
<dbReference type="InterPro" id="IPR001958">
    <property type="entry name" value="Tet-R_TetA/multi-R_MdtG-like"/>
</dbReference>
<dbReference type="Pfam" id="PF07690">
    <property type="entry name" value="MFS_1"/>
    <property type="match status" value="1"/>
</dbReference>
<keyword evidence="3" id="KW-0813">Transport</keyword>
<feature type="compositionally biased region" description="Polar residues" evidence="8">
    <location>
        <begin position="60"/>
        <end position="71"/>
    </location>
</feature>
<evidence type="ECO:0000313" key="12">
    <source>
        <dbReference type="Proteomes" id="UP001186944"/>
    </source>
</evidence>
<feature type="transmembrane region" description="Helical" evidence="9">
    <location>
        <begin position="383"/>
        <end position="402"/>
    </location>
</feature>
<keyword evidence="7 9" id="KW-0472">Membrane</keyword>
<dbReference type="PANTHER" id="PTHR23506">
    <property type="entry name" value="GH10249P"/>
    <property type="match status" value="1"/>
</dbReference>
<dbReference type="PROSITE" id="PS50850">
    <property type="entry name" value="MFS"/>
    <property type="match status" value="1"/>
</dbReference>
<proteinExistence type="inferred from homology"/>
<feature type="compositionally biased region" description="Low complexity" evidence="8">
    <location>
        <begin position="16"/>
        <end position="34"/>
    </location>
</feature>
<evidence type="ECO:0000256" key="3">
    <source>
        <dbReference type="ARBA" id="ARBA00022448"/>
    </source>
</evidence>
<dbReference type="InterPro" id="IPR020846">
    <property type="entry name" value="MFS_dom"/>
</dbReference>
<organism evidence="11 12">
    <name type="scientific">Pinctada imbricata</name>
    <name type="common">Atlantic pearl-oyster</name>
    <name type="synonym">Pinctada martensii</name>
    <dbReference type="NCBI Taxonomy" id="66713"/>
    <lineage>
        <taxon>Eukaryota</taxon>
        <taxon>Metazoa</taxon>
        <taxon>Spiralia</taxon>
        <taxon>Lophotrochozoa</taxon>
        <taxon>Mollusca</taxon>
        <taxon>Bivalvia</taxon>
        <taxon>Autobranchia</taxon>
        <taxon>Pteriomorphia</taxon>
        <taxon>Pterioida</taxon>
        <taxon>Pterioidea</taxon>
        <taxon>Pteriidae</taxon>
        <taxon>Pinctada</taxon>
    </lineage>
</organism>
<evidence type="ECO:0000256" key="7">
    <source>
        <dbReference type="ARBA" id="ARBA00023136"/>
    </source>
</evidence>
<feature type="transmembrane region" description="Helical" evidence="9">
    <location>
        <begin position="205"/>
        <end position="227"/>
    </location>
</feature>
<feature type="transmembrane region" description="Helical" evidence="9">
    <location>
        <begin position="411"/>
        <end position="435"/>
    </location>
</feature>
<keyword evidence="4 9" id="KW-0812">Transmembrane</keyword>